<dbReference type="FunFam" id="3.30.2010.10:FF:000002">
    <property type="entry name" value="CAAX prenyl protease"/>
    <property type="match status" value="1"/>
</dbReference>
<evidence type="ECO:0000256" key="13">
    <source>
        <dbReference type="PIRSR" id="PIRSR627057-2"/>
    </source>
</evidence>
<dbReference type="GO" id="GO:0004222">
    <property type="term" value="F:metalloendopeptidase activity"/>
    <property type="evidence" value="ECO:0007669"/>
    <property type="project" value="UniProtKB-UniRule"/>
</dbReference>
<dbReference type="PANTHER" id="PTHR10120">
    <property type="entry name" value="CAAX PRENYL PROTEASE 1"/>
    <property type="match status" value="1"/>
</dbReference>
<reference evidence="17 18" key="1">
    <citation type="submission" date="2015-12" db="EMBL/GenBank/DDBJ databases">
        <title>Dictyostelia acquired genes for synthesis and detection of signals that induce cell-type specialization by lateral gene transfer from prokaryotes.</title>
        <authorList>
            <person name="Gloeckner G."/>
            <person name="Schaap P."/>
        </authorList>
    </citation>
    <scope>NUCLEOTIDE SEQUENCE [LARGE SCALE GENOMIC DNA]</scope>
    <source>
        <strain evidence="17 18">TK</strain>
    </source>
</reference>
<evidence type="ECO:0000256" key="12">
    <source>
        <dbReference type="PIRSR" id="PIRSR627057-1"/>
    </source>
</evidence>
<comment type="caution">
    <text evidence="17">The sequence shown here is derived from an EMBL/GenBank/DDBJ whole genome shotgun (WGS) entry which is preliminary data.</text>
</comment>
<evidence type="ECO:0000256" key="9">
    <source>
        <dbReference type="ARBA" id="ARBA00023049"/>
    </source>
</evidence>
<feature type="binding site" evidence="13">
    <location>
        <position position="285"/>
    </location>
    <ligand>
        <name>Zn(2+)</name>
        <dbReference type="ChEBI" id="CHEBI:29105"/>
        <note>catalytic</note>
    </ligand>
</feature>
<name>A0A152A6M7_TIELA</name>
<dbReference type="GO" id="GO:0071586">
    <property type="term" value="P:CAAX-box protein processing"/>
    <property type="evidence" value="ECO:0007669"/>
    <property type="project" value="UniProtKB-UniRule"/>
</dbReference>
<keyword evidence="5 14" id="KW-0378">Hydrolase</keyword>
<feature type="domain" description="CAAX prenyl protease 1 N-terminal" evidence="16">
    <location>
        <begin position="32"/>
        <end position="213"/>
    </location>
</feature>
<dbReference type="CDD" id="cd07343">
    <property type="entry name" value="M48A_Zmpste24p_like"/>
    <property type="match status" value="1"/>
</dbReference>
<evidence type="ECO:0000313" key="18">
    <source>
        <dbReference type="Proteomes" id="UP000076078"/>
    </source>
</evidence>
<keyword evidence="10 14" id="KW-0472">Membrane</keyword>
<keyword evidence="6 14" id="KW-0256">Endoplasmic reticulum</keyword>
<accession>A0A152A6M7</accession>
<evidence type="ECO:0000259" key="16">
    <source>
        <dbReference type="Pfam" id="PF16491"/>
    </source>
</evidence>
<comment type="cofactor">
    <cofactor evidence="13 14">
        <name>Zn(2+)</name>
        <dbReference type="ChEBI" id="CHEBI:29105"/>
    </cofactor>
    <text evidence="13 14">Binds 1 zinc ion per subunit.</text>
</comment>
<evidence type="ECO:0000256" key="14">
    <source>
        <dbReference type="RuleBase" id="RU366005"/>
    </source>
</evidence>
<evidence type="ECO:0000259" key="15">
    <source>
        <dbReference type="Pfam" id="PF01435"/>
    </source>
</evidence>
<keyword evidence="7 13" id="KW-0862">Zinc</keyword>
<feature type="transmembrane region" description="Helical" evidence="14">
    <location>
        <begin position="160"/>
        <end position="179"/>
    </location>
</feature>
<evidence type="ECO:0000256" key="11">
    <source>
        <dbReference type="ARBA" id="ARBA00044456"/>
    </source>
</evidence>
<evidence type="ECO:0000256" key="4">
    <source>
        <dbReference type="ARBA" id="ARBA00022723"/>
    </source>
</evidence>
<comment type="subcellular location">
    <subcellularLocation>
        <location evidence="1 14">Endoplasmic reticulum membrane</location>
        <topology evidence="1 14">Multi-pass membrane protein</topology>
    </subcellularLocation>
</comment>
<comment type="catalytic activity">
    <reaction evidence="11 14">
        <text>Hydrolyzes the peptide bond -P2-(S-farnesyl or geranylgeranyl)C-P1'-P2'-P3'-COOH where P1' and P2' are amino acids with aliphatic side chains and P3' is any C-terminal residue.</text>
        <dbReference type="EC" id="3.4.24.84"/>
    </reaction>
</comment>
<dbReference type="EMBL" id="LODT01000006">
    <property type="protein sequence ID" value="KYR01870.1"/>
    <property type="molecule type" value="Genomic_DNA"/>
</dbReference>
<keyword evidence="18" id="KW-1185">Reference proteome</keyword>
<proteinExistence type="inferred from homology"/>
<dbReference type="Proteomes" id="UP000076078">
    <property type="component" value="Unassembled WGS sequence"/>
</dbReference>
<dbReference type="AlphaFoldDB" id="A0A152A6M7"/>
<dbReference type="FunCoup" id="A0A152A6M7">
    <property type="interactions" value="682"/>
</dbReference>
<protein>
    <recommendedName>
        <fullName evidence="14">CAAX prenyl protease</fullName>
        <ecNumber evidence="14">3.4.24.84</ecNumber>
    </recommendedName>
</protein>
<dbReference type="EC" id="3.4.24.84" evidence="14"/>
<sequence length="428" mass="50467">MKAFLENFNYLHIALTFLISEFAFKLYINYRQFKNYKIRVIPEQLKSITNEKEFEHSQKYSADKMIFKTISSTYGFIFNITFLAYNIIPMIWNKSEMLVKEFGYDNEIIVSNIFIMAILMFNNIIGLPFDYYETFFLEEKYGFNKTTKFLFIKDKIIQNLLLVVLTIPICSALIFVIQWAGEHFWIYALGLVFGFSMVLITIYPTFIAPLFNKYKPVEGEIKDAIMELADKVKFPATKIYEVDSSKRSGHMNAYFYGFFKNKRIVLYDTLIKEMSIPELLSVLAHEFSHYFCNHTTYLIIFQQIYLAQFFYLFGFFINDSKLYNDFGFSQPATIIGLLLFQMLNTPFDTLFSFIMNVFSRKFEYQADEHALKFGCEHLIPALVKLHVKDRAALIVDPLYSAMHYTHPTLLERIDYIKKVEKTLSAKNK</sequence>
<keyword evidence="4 13" id="KW-0479">Metal-binding</keyword>
<dbReference type="Pfam" id="PF16491">
    <property type="entry name" value="Peptidase_M48_N"/>
    <property type="match status" value="1"/>
</dbReference>
<evidence type="ECO:0000256" key="7">
    <source>
        <dbReference type="ARBA" id="ARBA00022833"/>
    </source>
</evidence>
<feature type="active site" evidence="12">
    <location>
        <position position="286"/>
    </location>
</feature>
<evidence type="ECO:0000313" key="17">
    <source>
        <dbReference type="EMBL" id="KYR01870.1"/>
    </source>
</evidence>
<feature type="transmembrane region" description="Helical" evidence="14">
    <location>
        <begin position="297"/>
        <end position="317"/>
    </location>
</feature>
<feature type="transmembrane region" description="Helical" evidence="14">
    <location>
        <begin position="12"/>
        <end position="30"/>
    </location>
</feature>
<feature type="transmembrane region" description="Helical" evidence="14">
    <location>
        <begin position="108"/>
        <end position="129"/>
    </location>
</feature>
<keyword evidence="9 14" id="KW-0482">Metalloprotease</keyword>
<keyword evidence="2 14" id="KW-0645">Protease</keyword>
<dbReference type="OrthoDB" id="360839at2759"/>
<feature type="domain" description="Peptidase M48" evidence="15">
    <location>
        <begin position="218"/>
        <end position="418"/>
    </location>
</feature>
<feature type="transmembrane region" description="Helical" evidence="14">
    <location>
        <begin position="66"/>
        <end position="88"/>
    </location>
</feature>
<evidence type="ECO:0000256" key="5">
    <source>
        <dbReference type="ARBA" id="ARBA00022801"/>
    </source>
</evidence>
<feature type="active site" description="Proton donor" evidence="12">
    <location>
        <position position="367"/>
    </location>
</feature>
<evidence type="ECO:0000256" key="2">
    <source>
        <dbReference type="ARBA" id="ARBA00022670"/>
    </source>
</evidence>
<dbReference type="InterPro" id="IPR001915">
    <property type="entry name" value="Peptidase_M48"/>
</dbReference>
<dbReference type="InParanoid" id="A0A152A6M7"/>
<organism evidence="17 18">
    <name type="scientific">Tieghemostelium lacteum</name>
    <name type="common">Slime mold</name>
    <name type="synonym">Dictyostelium lacteum</name>
    <dbReference type="NCBI Taxonomy" id="361077"/>
    <lineage>
        <taxon>Eukaryota</taxon>
        <taxon>Amoebozoa</taxon>
        <taxon>Evosea</taxon>
        <taxon>Eumycetozoa</taxon>
        <taxon>Dictyostelia</taxon>
        <taxon>Dictyosteliales</taxon>
        <taxon>Raperosteliaceae</taxon>
        <taxon>Tieghemostelium</taxon>
    </lineage>
</organism>
<keyword evidence="3 14" id="KW-0812">Transmembrane</keyword>
<evidence type="ECO:0000256" key="6">
    <source>
        <dbReference type="ARBA" id="ARBA00022824"/>
    </source>
</evidence>
<comment type="function">
    <text evidence="14">Proteolytically removes the C-terminal three residues of farnesylated proteins.</text>
</comment>
<dbReference type="OMA" id="FVIEEKF"/>
<dbReference type="GO" id="GO:0005789">
    <property type="term" value="C:endoplasmic reticulum membrane"/>
    <property type="evidence" value="ECO:0007669"/>
    <property type="project" value="UniProtKB-SubCell"/>
</dbReference>
<evidence type="ECO:0000256" key="10">
    <source>
        <dbReference type="ARBA" id="ARBA00023136"/>
    </source>
</evidence>
<feature type="transmembrane region" description="Helical" evidence="14">
    <location>
        <begin position="185"/>
        <end position="206"/>
    </location>
</feature>
<dbReference type="Pfam" id="PF01435">
    <property type="entry name" value="Peptidase_M48"/>
    <property type="match status" value="1"/>
</dbReference>
<evidence type="ECO:0000256" key="3">
    <source>
        <dbReference type="ARBA" id="ARBA00022692"/>
    </source>
</evidence>
<dbReference type="InterPro" id="IPR032456">
    <property type="entry name" value="Peptidase_M48_N"/>
</dbReference>
<feature type="binding site" evidence="13">
    <location>
        <position position="363"/>
    </location>
    <ligand>
        <name>Zn(2+)</name>
        <dbReference type="ChEBI" id="CHEBI:29105"/>
        <note>catalytic</note>
    </ligand>
</feature>
<feature type="transmembrane region" description="Helical" evidence="14">
    <location>
        <begin position="337"/>
        <end position="358"/>
    </location>
</feature>
<dbReference type="GO" id="GO:0046872">
    <property type="term" value="F:metal ion binding"/>
    <property type="evidence" value="ECO:0007669"/>
    <property type="project" value="UniProtKB-UniRule"/>
</dbReference>
<dbReference type="InterPro" id="IPR027057">
    <property type="entry name" value="CAXX_Prtase_1"/>
</dbReference>
<evidence type="ECO:0000256" key="8">
    <source>
        <dbReference type="ARBA" id="ARBA00022989"/>
    </source>
</evidence>
<dbReference type="Gene3D" id="3.30.2010.10">
    <property type="entry name" value="Metalloproteases ('zincins'), catalytic domain"/>
    <property type="match status" value="1"/>
</dbReference>
<comment type="similarity">
    <text evidence="14">Belongs to the peptidase M48A family.</text>
</comment>
<dbReference type="STRING" id="361077.A0A152A6M7"/>
<keyword evidence="8 14" id="KW-1133">Transmembrane helix</keyword>
<gene>
    <name evidence="17" type="ORF">DLAC_01891</name>
</gene>
<evidence type="ECO:0000256" key="1">
    <source>
        <dbReference type="ARBA" id="ARBA00004477"/>
    </source>
</evidence>
<feature type="binding site" evidence="13">
    <location>
        <position position="289"/>
    </location>
    <ligand>
        <name>Zn(2+)</name>
        <dbReference type="ChEBI" id="CHEBI:29105"/>
        <note>catalytic</note>
    </ligand>
</feature>